<feature type="non-terminal residue" evidence="1">
    <location>
        <position position="1"/>
    </location>
</feature>
<dbReference type="AlphaFoldDB" id="A0A8H4BQ34"/>
<evidence type="ECO:0000313" key="2">
    <source>
        <dbReference type="Proteomes" id="UP000469890"/>
    </source>
</evidence>
<reference evidence="1 2" key="1">
    <citation type="submission" date="2019-09" db="EMBL/GenBank/DDBJ databases">
        <authorList>
            <consortium name="DOE Joint Genome Institute"/>
            <person name="Mondo S.J."/>
            <person name="Navarro-Mendoza M.I."/>
            <person name="Perez-Arques C."/>
            <person name="Panchal S."/>
            <person name="Nicolas F.E."/>
            <person name="Ganguly P."/>
            <person name="Pangilinan J."/>
            <person name="Grigoriev I."/>
            <person name="Heitman J."/>
            <person name="Sanya K."/>
            <person name="Garre V."/>
        </authorList>
    </citation>
    <scope>NUCLEOTIDE SEQUENCE [LARGE SCALE GENOMIC DNA]</scope>
    <source>
        <strain evidence="1 2">MU402</strain>
    </source>
</reference>
<dbReference type="EMBL" id="JAAECE010000002">
    <property type="protein sequence ID" value="KAF1805421.1"/>
    <property type="molecule type" value="Genomic_DNA"/>
</dbReference>
<evidence type="ECO:0000313" key="1">
    <source>
        <dbReference type="EMBL" id="KAF1805421.1"/>
    </source>
</evidence>
<proteinExistence type="predicted"/>
<protein>
    <submittedName>
        <fullName evidence="1">Uncharacterized protein</fullName>
    </submittedName>
</protein>
<gene>
    <name evidence="1" type="ORF">FB192DRAFT_1251437</name>
</gene>
<name>A0A8H4BQ34_MUCCL</name>
<feature type="non-terminal residue" evidence="1">
    <location>
        <position position="57"/>
    </location>
</feature>
<organism evidence="1 2">
    <name type="scientific">Mucor circinelloides f. lusitanicus</name>
    <name type="common">Mucor racemosus var. lusitanicus</name>
    <dbReference type="NCBI Taxonomy" id="29924"/>
    <lineage>
        <taxon>Eukaryota</taxon>
        <taxon>Fungi</taxon>
        <taxon>Fungi incertae sedis</taxon>
        <taxon>Mucoromycota</taxon>
        <taxon>Mucoromycotina</taxon>
        <taxon>Mucoromycetes</taxon>
        <taxon>Mucorales</taxon>
        <taxon>Mucorineae</taxon>
        <taxon>Mucoraceae</taxon>
        <taxon>Mucor</taxon>
    </lineage>
</organism>
<sequence>KSIAEEDYIIVVDEIARDGTNAECQKWARNIQANEYMCLYNSSCLNYWRYIASTEQD</sequence>
<accession>A0A8H4BQ34</accession>
<dbReference type="Proteomes" id="UP000469890">
    <property type="component" value="Unassembled WGS sequence"/>
</dbReference>
<comment type="caution">
    <text evidence="1">The sequence shown here is derived from an EMBL/GenBank/DDBJ whole genome shotgun (WGS) entry which is preliminary data.</text>
</comment>